<evidence type="ECO:0000313" key="1">
    <source>
        <dbReference type="EMBL" id="GGH66890.1"/>
    </source>
</evidence>
<accession>A0A917IYL9</accession>
<sequence>MNGVFPGFSQNVNNTYIKEAETVNVYSGNVTIGKVIINESLATKLYILSSKQYRDSSGYFVTVIALGNNEKVPVFGVDLDFRFDKPILSANANLMGMSVQESTSENRRNYKLTAAQLNRYPDGIRNVVDLEFKSMFEVKFTIKGVSGNFK</sequence>
<dbReference type="Proteomes" id="UP000627292">
    <property type="component" value="Unassembled WGS sequence"/>
</dbReference>
<dbReference type="EMBL" id="BMIB01000002">
    <property type="protein sequence ID" value="GGH66890.1"/>
    <property type="molecule type" value="Genomic_DNA"/>
</dbReference>
<organism evidence="1 2">
    <name type="scientific">Filimonas zeae</name>
    <dbReference type="NCBI Taxonomy" id="1737353"/>
    <lineage>
        <taxon>Bacteria</taxon>
        <taxon>Pseudomonadati</taxon>
        <taxon>Bacteroidota</taxon>
        <taxon>Chitinophagia</taxon>
        <taxon>Chitinophagales</taxon>
        <taxon>Chitinophagaceae</taxon>
        <taxon>Filimonas</taxon>
    </lineage>
</organism>
<gene>
    <name evidence="1" type="ORF">GCM10011379_21540</name>
</gene>
<keyword evidence="2" id="KW-1185">Reference proteome</keyword>
<evidence type="ECO:0000313" key="2">
    <source>
        <dbReference type="Proteomes" id="UP000627292"/>
    </source>
</evidence>
<name>A0A917IYL9_9BACT</name>
<dbReference type="AlphaFoldDB" id="A0A917IYL9"/>
<protein>
    <submittedName>
        <fullName evidence="1">Uncharacterized protein</fullName>
    </submittedName>
</protein>
<reference evidence="1" key="1">
    <citation type="journal article" date="2014" name="Int. J. Syst. Evol. Microbiol.">
        <title>Complete genome sequence of Corynebacterium casei LMG S-19264T (=DSM 44701T), isolated from a smear-ripened cheese.</title>
        <authorList>
            <consortium name="US DOE Joint Genome Institute (JGI-PGF)"/>
            <person name="Walter F."/>
            <person name="Albersmeier A."/>
            <person name="Kalinowski J."/>
            <person name="Ruckert C."/>
        </authorList>
    </citation>
    <scope>NUCLEOTIDE SEQUENCE</scope>
    <source>
        <strain evidence="1">CGMCC 1.15290</strain>
    </source>
</reference>
<proteinExistence type="predicted"/>
<comment type="caution">
    <text evidence="1">The sequence shown here is derived from an EMBL/GenBank/DDBJ whole genome shotgun (WGS) entry which is preliminary data.</text>
</comment>
<reference evidence="1" key="2">
    <citation type="submission" date="2020-09" db="EMBL/GenBank/DDBJ databases">
        <authorList>
            <person name="Sun Q."/>
            <person name="Zhou Y."/>
        </authorList>
    </citation>
    <scope>NUCLEOTIDE SEQUENCE</scope>
    <source>
        <strain evidence="1">CGMCC 1.15290</strain>
    </source>
</reference>